<proteinExistence type="predicted"/>
<dbReference type="PROSITE" id="PS51751">
    <property type="entry name" value="EXPERA"/>
    <property type="match status" value="1"/>
</dbReference>
<evidence type="ECO:0000259" key="8">
    <source>
        <dbReference type="PROSITE" id="PS51751"/>
    </source>
</evidence>
<feature type="transmembrane region" description="Helical" evidence="7">
    <location>
        <begin position="117"/>
        <end position="138"/>
    </location>
</feature>
<dbReference type="GO" id="GO:0016020">
    <property type="term" value="C:membrane"/>
    <property type="evidence" value="ECO:0007669"/>
    <property type="project" value="UniProtKB-SubCell"/>
</dbReference>
<sequence>MPKNTGPSVSSPSPSLRRRKKVNENKNNEERPKNGQHNKQQRLVWERFVHVSSRPVDWILIIYFFFAFMATYFFAIQQASGIDFNYPRGIIYPPSTFVEIMIWWGRTYNPLCLTNPLFYRTIQTINVALAGPFFLFAMINFISGHNWIRLPTLIWSSCNLYSLVIIVTEEFATAEPSAVLLYYYAAHFFVSLLAFYRSWKPFPFGGYLRLVHDSR</sequence>
<feature type="transmembrane region" description="Helical" evidence="7">
    <location>
        <begin position="150"/>
        <end position="168"/>
    </location>
</feature>
<evidence type="ECO:0000256" key="5">
    <source>
        <dbReference type="PROSITE-ProRule" id="PRU01087"/>
    </source>
</evidence>
<evidence type="ECO:0000256" key="3">
    <source>
        <dbReference type="ARBA" id="ARBA00022989"/>
    </source>
</evidence>
<gene>
    <name evidence="9" type="ORF">VSP0166_LOCUS12300</name>
</gene>
<comment type="subcellular location">
    <subcellularLocation>
        <location evidence="1">Membrane</location>
        <topology evidence="1">Multi-pass membrane protein</topology>
    </subcellularLocation>
</comment>
<organism evidence="9">
    <name type="scientific">Vannella robusta</name>
    <dbReference type="NCBI Taxonomy" id="1487602"/>
    <lineage>
        <taxon>Eukaryota</taxon>
        <taxon>Amoebozoa</taxon>
        <taxon>Discosea</taxon>
        <taxon>Flabellinia</taxon>
        <taxon>Vannellidae</taxon>
        <taxon>Vannella</taxon>
    </lineage>
</organism>
<feature type="transmembrane region" description="Helical" evidence="7">
    <location>
        <begin position="180"/>
        <end position="199"/>
    </location>
</feature>
<reference evidence="9" key="1">
    <citation type="submission" date="2021-01" db="EMBL/GenBank/DDBJ databases">
        <authorList>
            <person name="Corre E."/>
            <person name="Pelletier E."/>
            <person name="Niang G."/>
            <person name="Scheremetjew M."/>
            <person name="Finn R."/>
            <person name="Kale V."/>
            <person name="Holt S."/>
            <person name="Cochrane G."/>
            <person name="Meng A."/>
            <person name="Brown T."/>
            <person name="Cohen L."/>
        </authorList>
    </citation>
    <scope>NUCLEOTIDE SEQUENCE</scope>
    <source>
        <strain evidence="9">DIVA3 518/3/11/1/6</strain>
    </source>
</reference>
<evidence type="ECO:0000256" key="6">
    <source>
        <dbReference type="SAM" id="MobiDB-lite"/>
    </source>
</evidence>
<evidence type="ECO:0000256" key="2">
    <source>
        <dbReference type="ARBA" id="ARBA00022692"/>
    </source>
</evidence>
<evidence type="ECO:0000256" key="1">
    <source>
        <dbReference type="ARBA" id="ARBA00004141"/>
    </source>
</evidence>
<dbReference type="AlphaFoldDB" id="A0A7S4IGQ5"/>
<dbReference type="EMBL" id="HBKP01017352">
    <property type="protein sequence ID" value="CAE2228925.1"/>
    <property type="molecule type" value="Transcribed_RNA"/>
</dbReference>
<evidence type="ECO:0000313" key="9">
    <source>
        <dbReference type="EMBL" id="CAE2228925.1"/>
    </source>
</evidence>
<keyword evidence="3 5" id="KW-1133">Transmembrane helix</keyword>
<evidence type="ECO:0000256" key="4">
    <source>
        <dbReference type="ARBA" id="ARBA00023136"/>
    </source>
</evidence>
<evidence type="ECO:0000256" key="7">
    <source>
        <dbReference type="SAM" id="Phobius"/>
    </source>
</evidence>
<protein>
    <recommendedName>
        <fullName evidence="8">EXPERA domain-containing protein</fullName>
    </recommendedName>
</protein>
<feature type="compositionally biased region" description="Basic and acidic residues" evidence="6">
    <location>
        <begin position="22"/>
        <end position="33"/>
    </location>
</feature>
<dbReference type="InterPro" id="IPR033118">
    <property type="entry name" value="EXPERA"/>
</dbReference>
<feature type="transmembrane region" description="Helical" evidence="7">
    <location>
        <begin position="58"/>
        <end position="77"/>
    </location>
</feature>
<accession>A0A7S4IGQ5</accession>
<keyword evidence="2 5" id="KW-0812">Transmembrane</keyword>
<name>A0A7S4IGQ5_9EUKA</name>
<feature type="domain" description="EXPERA" evidence="8">
    <location>
        <begin position="56"/>
        <end position="195"/>
    </location>
</feature>
<keyword evidence="4 5" id="KW-0472">Membrane</keyword>
<feature type="region of interest" description="Disordered" evidence="6">
    <location>
        <begin position="1"/>
        <end position="38"/>
    </location>
</feature>
<feature type="transmembrane region" description="Helical" evidence="7">
    <location>
        <begin position="89"/>
        <end position="105"/>
    </location>
</feature>